<dbReference type="OrthoDB" id="6753017at2759"/>
<sequence length="109" mass="12281">MDITDKNVDASDSRVKRDIEDIKKLLEWFLLHEPFPVAEKIISIASGIVGEEKINCHNIREVGITSVTRMFGQTFNNIKLKCVDKVLPLLTISSAIKVHDEKVPIDPVL</sequence>
<reference evidence="1 2" key="1">
    <citation type="journal article" date="2019" name="Sci. Rep.">
        <title>Orb-weaving spider Araneus ventricosus genome elucidates the spidroin gene catalogue.</title>
        <authorList>
            <person name="Kono N."/>
            <person name="Nakamura H."/>
            <person name="Ohtoshi R."/>
            <person name="Moran D.A.P."/>
            <person name="Shinohara A."/>
            <person name="Yoshida Y."/>
            <person name="Fujiwara M."/>
            <person name="Mori M."/>
            <person name="Tomita M."/>
            <person name="Arakawa K."/>
        </authorList>
    </citation>
    <scope>NUCLEOTIDE SEQUENCE [LARGE SCALE GENOMIC DNA]</scope>
</reference>
<evidence type="ECO:0000313" key="1">
    <source>
        <dbReference type="EMBL" id="GBM29012.1"/>
    </source>
</evidence>
<organism evidence="1 2">
    <name type="scientific">Araneus ventricosus</name>
    <name type="common">Orbweaver spider</name>
    <name type="synonym">Epeira ventricosa</name>
    <dbReference type="NCBI Taxonomy" id="182803"/>
    <lineage>
        <taxon>Eukaryota</taxon>
        <taxon>Metazoa</taxon>
        <taxon>Ecdysozoa</taxon>
        <taxon>Arthropoda</taxon>
        <taxon>Chelicerata</taxon>
        <taxon>Arachnida</taxon>
        <taxon>Araneae</taxon>
        <taxon>Araneomorphae</taxon>
        <taxon>Entelegynae</taxon>
        <taxon>Araneoidea</taxon>
        <taxon>Araneidae</taxon>
        <taxon>Araneus</taxon>
    </lineage>
</organism>
<gene>
    <name evidence="1" type="ORF">AVEN_66416_1</name>
</gene>
<dbReference type="AlphaFoldDB" id="A0A4Y2EIL4"/>
<name>A0A4Y2EIL4_ARAVE</name>
<protein>
    <submittedName>
        <fullName evidence="1">Uncharacterized protein</fullName>
    </submittedName>
</protein>
<accession>A0A4Y2EIL4</accession>
<dbReference type="Proteomes" id="UP000499080">
    <property type="component" value="Unassembled WGS sequence"/>
</dbReference>
<keyword evidence="2" id="KW-1185">Reference proteome</keyword>
<evidence type="ECO:0000313" key="2">
    <source>
        <dbReference type="Proteomes" id="UP000499080"/>
    </source>
</evidence>
<dbReference type="EMBL" id="BGPR01000625">
    <property type="protein sequence ID" value="GBM29012.1"/>
    <property type="molecule type" value="Genomic_DNA"/>
</dbReference>
<proteinExistence type="predicted"/>
<comment type="caution">
    <text evidence="1">The sequence shown here is derived from an EMBL/GenBank/DDBJ whole genome shotgun (WGS) entry which is preliminary data.</text>
</comment>